<keyword evidence="3" id="KW-0808">Transferase</keyword>
<dbReference type="GO" id="GO:0016301">
    <property type="term" value="F:kinase activity"/>
    <property type="evidence" value="ECO:0007669"/>
    <property type="project" value="UniProtKB-KW"/>
</dbReference>
<feature type="domain" description="Chitin-binding type-2" evidence="2">
    <location>
        <begin position="26"/>
        <end position="83"/>
    </location>
</feature>
<evidence type="ECO:0000259" key="2">
    <source>
        <dbReference type="PROSITE" id="PS50940"/>
    </source>
</evidence>
<protein>
    <submittedName>
        <fullName evidence="3">Serine/threonine-protein kinase prpf4B</fullName>
    </submittedName>
</protein>
<dbReference type="Pfam" id="PF01607">
    <property type="entry name" value="CBM_14"/>
    <property type="match status" value="2"/>
</dbReference>
<keyword evidence="3" id="KW-0418">Kinase</keyword>
<dbReference type="GO" id="GO:0008061">
    <property type="term" value="F:chitin binding"/>
    <property type="evidence" value="ECO:0007669"/>
    <property type="project" value="InterPro"/>
</dbReference>
<dbReference type="SUPFAM" id="SSF57625">
    <property type="entry name" value="Invertebrate chitin-binding proteins"/>
    <property type="match status" value="2"/>
</dbReference>
<sequence>MSSLLGLVSCLIHLGILAQCQDTSTLQPCVPQDDSGIIEISCKGYKKCDNNLVIEHLCDSSMVFDRDSFQCVDRISSVISCADRGQCNGKADGIYADEADKCETYVRCLGEAIIAHSYCPTKTVFSNAIQTCAFKDSVPPPCGTKTTNGTNTVVG</sequence>
<dbReference type="InterPro" id="IPR036508">
    <property type="entry name" value="Chitin-bd_dom_sf"/>
</dbReference>
<keyword evidence="1" id="KW-0732">Signal</keyword>
<evidence type="ECO:0000256" key="1">
    <source>
        <dbReference type="SAM" id="SignalP"/>
    </source>
</evidence>
<gene>
    <name evidence="3" type="ORF">Bpfe_001779</name>
</gene>
<dbReference type="PROSITE" id="PS50940">
    <property type="entry name" value="CHIT_BIND_II"/>
    <property type="match status" value="2"/>
</dbReference>
<evidence type="ECO:0000313" key="3">
    <source>
        <dbReference type="EMBL" id="KAK0068816.1"/>
    </source>
</evidence>
<comment type="caution">
    <text evidence="3">The sequence shown here is derived from an EMBL/GenBank/DDBJ whole genome shotgun (WGS) entry which is preliminary data.</text>
</comment>
<accession>A0AAD8C9E0</accession>
<feature type="domain" description="Chitin-binding type-2" evidence="2">
    <location>
        <begin position="84"/>
        <end position="144"/>
    </location>
</feature>
<feature type="signal peptide" evidence="1">
    <location>
        <begin position="1"/>
        <end position="18"/>
    </location>
</feature>
<evidence type="ECO:0000313" key="4">
    <source>
        <dbReference type="Proteomes" id="UP001233172"/>
    </source>
</evidence>
<dbReference type="GO" id="GO:0005576">
    <property type="term" value="C:extracellular region"/>
    <property type="evidence" value="ECO:0007669"/>
    <property type="project" value="InterPro"/>
</dbReference>
<dbReference type="InterPro" id="IPR002557">
    <property type="entry name" value="Chitin-bd_dom"/>
</dbReference>
<reference evidence="3" key="1">
    <citation type="journal article" date="2023" name="PLoS Negl. Trop. Dis.">
        <title>A genome sequence for Biomphalaria pfeifferi, the major vector snail for the human-infecting parasite Schistosoma mansoni.</title>
        <authorList>
            <person name="Bu L."/>
            <person name="Lu L."/>
            <person name="Laidemitt M.R."/>
            <person name="Zhang S.M."/>
            <person name="Mutuku M."/>
            <person name="Mkoji G."/>
            <person name="Steinauer M."/>
            <person name="Loker E.S."/>
        </authorList>
    </citation>
    <scope>NUCLEOTIDE SEQUENCE</scope>
    <source>
        <strain evidence="3">KasaAsao</strain>
    </source>
</reference>
<organism evidence="3 4">
    <name type="scientific">Biomphalaria pfeifferi</name>
    <name type="common">Bloodfluke planorb</name>
    <name type="synonym">Freshwater snail</name>
    <dbReference type="NCBI Taxonomy" id="112525"/>
    <lineage>
        <taxon>Eukaryota</taxon>
        <taxon>Metazoa</taxon>
        <taxon>Spiralia</taxon>
        <taxon>Lophotrochozoa</taxon>
        <taxon>Mollusca</taxon>
        <taxon>Gastropoda</taxon>
        <taxon>Heterobranchia</taxon>
        <taxon>Euthyneura</taxon>
        <taxon>Panpulmonata</taxon>
        <taxon>Hygrophila</taxon>
        <taxon>Lymnaeoidea</taxon>
        <taxon>Planorbidae</taxon>
        <taxon>Biomphalaria</taxon>
    </lineage>
</organism>
<proteinExistence type="predicted"/>
<dbReference type="AlphaFoldDB" id="A0AAD8C9E0"/>
<dbReference type="Gene3D" id="3.20.20.80">
    <property type="entry name" value="Glycosidases"/>
    <property type="match status" value="1"/>
</dbReference>
<reference evidence="3" key="2">
    <citation type="submission" date="2023-04" db="EMBL/GenBank/DDBJ databases">
        <authorList>
            <person name="Bu L."/>
            <person name="Lu L."/>
            <person name="Laidemitt M.R."/>
            <person name="Zhang S.M."/>
            <person name="Mutuku M."/>
            <person name="Mkoji G."/>
            <person name="Steinauer M."/>
            <person name="Loker E.S."/>
        </authorList>
    </citation>
    <scope>NUCLEOTIDE SEQUENCE</scope>
    <source>
        <strain evidence="3">KasaAsao</strain>
        <tissue evidence="3">Whole Snail</tissue>
    </source>
</reference>
<keyword evidence="4" id="KW-1185">Reference proteome</keyword>
<dbReference type="Proteomes" id="UP001233172">
    <property type="component" value="Unassembled WGS sequence"/>
</dbReference>
<feature type="chain" id="PRO_5042073853" evidence="1">
    <location>
        <begin position="19"/>
        <end position="155"/>
    </location>
</feature>
<dbReference type="EMBL" id="JASAOG010000004">
    <property type="protein sequence ID" value="KAK0068816.1"/>
    <property type="molecule type" value="Genomic_DNA"/>
</dbReference>
<dbReference type="SMART" id="SM00494">
    <property type="entry name" value="ChtBD2"/>
    <property type="match status" value="2"/>
</dbReference>
<name>A0AAD8C9E0_BIOPF</name>